<evidence type="ECO:0008006" key="4">
    <source>
        <dbReference type="Google" id="ProtNLM"/>
    </source>
</evidence>
<keyword evidence="1" id="KW-0812">Transmembrane</keyword>
<dbReference type="RefSeq" id="WP_209634896.1">
    <property type="nucleotide sequence ID" value="NZ_JAGINW010000001.1"/>
</dbReference>
<sequence length="226" mass="24871">MSDDLEAALRSLGTQIEIPDPPDVAASVRKRIAQKQKRQILRPVLIGLLALLLAGAVAFAVSPDVRAGVARFFGFAGVEFRQDSPPPLPVTPLMPGERVISLDEAKDKFGVRVPTALGAPKEVRVVDGRVVSLIYDDLRLDEFDGEFGPAMGKFAQAEELERVRVNDTDALWIPRPHELFYIDRTGAWKRESARMSGKTLIWQAGPKTMRLEGDLTKQEAIKIASS</sequence>
<keyword evidence="3" id="KW-1185">Reference proteome</keyword>
<evidence type="ECO:0000256" key="1">
    <source>
        <dbReference type="SAM" id="Phobius"/>
    </source>
</evidence>
<reference evidence="2 3" key="1">
    <citation type="submission" date="2021-03" db="EMBL/GenBank/DDBJ databases">
        <title>Sequencing the genomes of 1000 actinobacteria strains.</title>
        <authorList>
            <person name="Klenk H.-P."/>
        </authorList>
    </citation>
    <scope>NUCLEOTIDE SEQUENCE [LARGE SCALE GENOMIC DNA]</scope>
    <source>
        <strain evidence="2 3">DSM 46670</strain>
    </source>
</reference>
<protein>
    <recommendedName>
        <fullName evidence="4">DUF4367 domain-containing protein</fullName>
    </recommendedName>
</protein>
<organism evidence="2 3">
    <name type="scientific">Kibdelosporangium banguiense</name>
    <dbReference type="NCBI Taxonomy" id="1365924"/>
    <lineage>
        <taxon>Bacteria</taxon>
        <taxon>Bacillati</taxon>
        <taxon>Actinomycetota</taxon>
        <taxon>Actinomycetes</taxon>
        <taxon>Pseudonocardiales</taxon>
        <taxon>Pseudonocardiaceae</taxon>
        <taxon>Kibdelosporangium</taxon>
    </lineage>
</organism>
<comment type="caution">
    <text evidence="2">The sequence shown here is derived from an EMBL/GenBank/DDBJ whole genome shotgun (WGS) entry which is preliminary data.</text>
</comment>
<evidence type="ECO:0000313" key="2">
    <source>
        <dbReference type="EMBL" id="MBP2320581.1"/>
    </source>
</evidence>
<gene>
    <name evidence="2" type="ORF">JOF56_000966</name>
</gene>
<evidence type="ECO:0000313" key="3">
    <source>
        <dbReference type="Proteomes" id="UP001519332"/>
    </source>
</evidence>
<accession>A0ABS4T828</accession>
<dbReference type="EMBL" id="JAGINW010000001">
    <property type="protein sequence ID" value="MBP2320581.1"/>
    <property type="molecule type" value="Genomic_DNA"/>
</dbReference>
<keyword evidence="1" id="KW-0472">Membrane</keyword>
<dbReference type="Proteomes" id="UP001519332">
    <property type="component" value="Unassembled WGS sequence"/>
</dbReference>
<keyword evidence="1" id="KW-1133">Transmembrane helix</keyword>
<feature type="transmembrane region" description="Helical" evidence="1">
    <location>
        <begin position="40"/>
        <end position="61"/>
    </location>
</feature>
<proteinExistence type="predicted"/>
<name>A0ABS4T828_9PSEU</name>